<dbReference type="EMBL" id="MEUA01000017">
    <property type="protein sequence ID" value="OGC15824.1"/>
    <property type="molecule type" value="Genomic_DNA"/>
</dbReference>
<dbReference type="Proteomes" id="UP000177905">
    <property type="component" value="Unassembled WGS sequence"/>
</dbReference>
<dbReference type="InterPro" id="IPR045584">
    <property type="entry name" value="Pilin-like"/>
</dbReference>
<name>A0A1F4S5X0_UNCSA</name>
<dbReference type="InterPro" id="IPR012902">
    <property type="entry name" value="N_methyl_site"/>
</dbReference>
<dbReference type="Pfam" id="PF07963">
    <property type="entry name" value="N_methyl"/>
    <property type="match status" value="1"/>
</dbReference>
<protein>
    <recommendedName>
        <fullName evidence="4">General secretion pathway GspH domain-containing protein</fullName>
    </recommendedName>
</protein>
<keyword evidence="1" id="KW-0472">Membrane</keyword>
<evidence type="ECO:0000313" key="3">
    <source>
        <dbReference type="Proteomes" id="UP000177905"/>
    </source>
</evidence>
<feature type="transmembrane region" description="Helical" evidence="1">
    <location>
        <begin position="12"/>
        <end position="32"/>
    </location>
</feature>
<reference evidence="2 3" key="1">
    <citation type="journal article" date="2016" name="Nat. Commun.">
        <title>Thousands of microbial genomes shed light on interconnected biogeochemical processes in an aquifer system.</title>
        <authorList>
            <person name="Anantharaman K."/>
            <person name="Brown C.T."/>
            <person name="Hug L.A."/>
            <person name="Sharon I."/>
            <person name="Castelle C.J."/>
            <person name="Probst A.J."/>
            <person name="Thomas B.C."/>
            <person name="Singh A."/>
            <person name="Wilkins M.J."/>
            <person name="Karaoz U."/>
            <person name="Brodie E.L."/>
            <person name="Williams K.H."/>
            <person name="Hubbard S.S."/>
            <person name="Banfield J.F."/>
        </authorList>
    </citation>
    <scope>NUCLEOTIDE SEQUENCE [LARGE SCALE GENOMIC DNA]</scope>
</reference>
<organism evidence="2 3">
    <name type="scientific">candidate division WOR-1 bacterium RIFOXYB2_FULL_36_35</name>
    <dbReference type="NCBI Taxonomy" id="1802578"/>
    <lineage>
        <taxon>Bacteria</taxon>
        <taxon>Bacillati</taxon>
        <taxon>Saganbacteria</taxon>
    </lineage>
</organism>
<dbReference type="AlphaFoldDB" id="A0A1F4S5X0"/>
<evidence type="ECO:0000256" key="1">
    <source>
        <dbReference type="SAM" id="Phobius"/>
    </source>
</evidence>
<evidence type="ECO:0008006" key="4">
    <source>
        <dbReference type="Google" id="ProtNLM"/>
    </source>
</evidence>
<accession>A0A1F4S5X0</accession>
<evidence type="ECO:0000313" key="2">
    <source>
        <dbReference type="EMBL" id="OGC15824.1"/>
    </source>
</evidence>
<sequence length="165" mass="18107">MVLKQKNGYTLIEVVIVIVLILILSASIFVYVNFSRDFNLDSAASKVASDLRYAQSLSMSTARWYGVSFEGNSYAIYTTTGTLDTLINDPASFGKDMVVNVYDQFGLSVNVYIDGGNKIEFSPLGQPYIDRNSFILTNEGVVTLSTGALSKTVRITPNTGKVYIQ</sequence>
<keyword evidence="1" id="KW-1133">Transmembrane helix</keyword>
<keyword evidence="1" id="KW-0812">Transmembrane</keyword>
<gene>
    <name evidence="2" type="ORF">A2290_05760</name>
</gene>
<proteinExistence type="predicted"/>
<comment type="caution">
    <text evidence="2">The sequence shown here is derived from an EMBL/GenBank/DDBJ whole genome shotgun (WGS) entry which is preliminary data.</text>
</comment>
<dbReference type="NCBIfam" id="TIGR02532">
    <property type="entry name" value="IV_pilin_GFxxxE"/>
    <property type="match status" value="1"/>
</dbReference>
<dbReference type="SUPFAM" id="SSF54523">
    <property type="entry name" value="Pili subunits"/>
    <property type="match status" value="1"/>
</dbReference>